<keyword evidence="2" id="KW-1185">Reference proteome</keyword>
<name>A0ABQ7FV12_DUNSA</name>
<dbReference type="EMBL" id="MU071756">
    <property type="protein sequence ID" value="KAF5825882.1"/>
    <property type="molecule type" value="Genomic_DNA"/>
</dbReference>
<comment type="caution">
    <text evidence="1">The sequence shown here is derived from an EMBL/GenBank/DDBJ whole genome shotgun (WGS) entry which is preliminary data.</text>
</comment>
<accession>A0ABQ7FV12</accession>
<evidence type="ECO:0000313" key="1">
    <source>
        <dbReference type="EMBL" id="KAF5825882.1"/>
    </source>
</evidence>
<protein>
    <submittedName>
        <fullName evidence="1">Uncharacterized protein</fullName>
    </submittedName>
</protein>
<sequence length="70" mass="7175">MVLPTGDMLRWISAALTDPVASTTCAVGRCVLGTNQSMARGPAWLPASPPATAFAPSGPCPSRRCSVSVM</sequence>
<evidence type="ECO:0000313" key="2">
    <source>
        <dbReference type="Proteomes" id="UP000815325"/>
    </source>
</evidence>
<reference evidence="1" key="1">
    <citation type="submission" date="2017-08" db="EMBL/GenBank/DDBJ databases">
        <authorList>
            <person name="Polle J.E."/>
            <person name="Barry K."/>
            <person name="Cushman J."/>
            <person name="Schmutz J."/>
            <person name="Tran D."/>
            <person name="Hathwaick L.T."/>
            <person name="Yim W.C."/>
            <person name="Jenkins J."/>
            <person name="Mckie-Krisberg Z.M."/>
            <person name="Prochnik S."/>
            <person name="Lindquist E."/>
            <person name="Dockter R.B."/>
            <person name="Adam C."/>
            <person name="Molina H."/>
            <person name="Bunkerborg J."/>
            <person name="Jin E."/>
            <person name="Buchheim M."/>
            <person name="Magnuson J."/>
        </authorList>
    </citation>
    <scope>NUCLEOTIDE SEQUENCE</scope>
    <source>
        <strain evidence="1">CCAP 19/18</strain>
    </source>
</reference>
<organism evidence="1 2">
    <name type="scientific">Dunaliella salina</name>
    <name type="common">Green alga</name>
    <name type="synonym">Protococcus salinus</name>
    <dbReference type="NCBI Taxonomy" id="3046"/>
    <lineage>
        <taxon>Eukaryota</taxon>
        <taxon>Viridiplantae</taxon>
        <taxon>Chlorophyta</taxon>
        <taxon>core chlorophytes</taxon>
        <taxon>Chlorophyceae</taxon>
        <taxon>CS clade</taxon>
        <taxon>Chlamydomonadales</taxon>
        <taxon>Dunaliellaceae</taxon>
        <taxon>Dunaliella</taxon>
    </lineage>
</organism>
<gene>
    <name evidence="1" type="ORF">DUNSADRAFT_6191</name>
</gene>
<proteinExistence type="predicted"/>
<dbReference type="Proteomes" id="UP000815325">
    <property type="component" value="Unassembled WGS sequence"/>
</dbReference>